<organism evidence="4 5">
    <name type="scientific">Cerasibacillus quisquiliarum</name>
    <dbReference type="NCBI Taxonomy" id="227865"/>
    <lineage>
        <taxon>Bacteria</taxon>
        <taxon>Bacillati</taxon>
        <taxon>Bacillota</taxon>
        <taxon>Bacilli</taxon>
        <taxon>Bacillales</taxon>
        <taxon>Bacillaceae</taxon>
        <taxon>Cerasibacillus</taxon>
    </lineage>
</organism>
<dbReference type="Gene3D" id="3.30.420.40">
    <property type="match status" value="2"/>
</dbReference>
<accession>A0A511V0K4</accession>
<dbReference type="EMBL" id="BJXW01000011">
    <property type="protein sequence ID" value="GEN30862.1"/>
    <property type="molecule type" value="Genomic_DNA"/>
</dbReference>
<dbReference type="Pfam" id="PF00480">
    <property type="entry name" value="ROK"/>
    <property type="match status" value="1"/>
</dbReference>
<evidence type="ECO:0000313" key="5">
    <source>
        <dbReference type="Proteomes" id="UP000321491"/>
    </source>
</evidence>
<dbReference type="Pfam" id="PF13412">
    <property type="entry name" value="HTH_24"/>
    <property type="match status" value="1"/>
</dbReference>
<dbReference type="PROSITE" id="PS01125">
    <property type="entry name" value="ROK"/>
    <property type="match status" value="1"/>
</dbReference>
<dbReference type="InterPro" id="IPR000600">
    <property type="entry name" value="ROK"/>
</dbReference>
<protein>
    <submittedName>
        <fullName evidence="4">Transcriptional regulator</fullName>
    </submittedName>
</protein>
<dbReference type="InterPro" id="IPR043129">
    <property type="entry name" value="ATPase_NBD"/>
</dbReference>
<dbReference type="SUPFAM" id="SSF46785">
    <property type="entry name" value="Winged helix' DNA-binding domain"/>
    <property type="match status" value="1"/>
</dbReference>
<comment type="caution">
    <text evidence="4">The sequence shown here is derived from an EMBL/GenBank/DDBJ whole genome shotgun (WGS) entry which is preliminary data.</text>
</comment>
<dbReference type="PANTHER" id="PTHR18964:SF149">
    <property type="entry name" value="BIFUNCTIONAL UDP-N-ACETYLGLUCOSAMINE 2-EPIMERASE_N-ACETYLMANNOSAMINE KINASE"/>
    <property type="match status" value="1"/>
</dbReference>
<evidence type="ECO:0000313" key="4">
    <source>
        <dbReference type="EMBL" id="GEN30862.1"/>
    </source>
</evidence>
<reference evidence="4 5" key="1">
    <citation type="submission" date="2019-07" db="EMBL/GenBank/DDBJ databases">
        <title>Whole genome shotgun sequence of Cerasibacillus quisquiliarum NBRC 102429.</title>
        <authorList>
            <person name="Hosoyama A."/>
            <person name="Uohara A."/>
            <person name="Ohji S."/>
            <person name="Ichikawa N."/>
        </authorList>
    </citation>
    <scope>NUCLEOTIDE SEQUENCE [LARGE SCALE GENOMIC DNA]</scope>
    <source>
        <strain evidence="4 5">NBRC 102429</strain>
    </source>
</reference>
<evidence type="ECO:0000256" key="3">
    <source>
        <dbReference type="ARBA" id="ARBA00022629"/>
    </source>
</evidence>
<dbReference type="InterPro" id="IPR036388">
    <property type="entry name" value="WH-like_DNA-bd_sf"/>
</dbReference>
<dbReference type="InterPro" id="IPR049874">
    <property type="entry name" value="ROK_cs"/>
</dbReference>
<dbReference type="GO" id="GO:0042732">
    <property type="term" value="P:D-xylose metabolic process"/>
    <property type="evidence" value="ECO:0007669"/>
    <property type="project" value="UniProtKB-KW"/>
</dbReference>
<evidence type="ECO:0000256" key="1">
    <source>
        <dbReference type="ARBA" id="ARBA00002486"/>
    </source>
</evidence>
<sequence length="387" mass="42672">MQKKNAKLIKQINKRLVLKCIRDDEPISRADIAKKIRISRPTVSTLVNQLIEDEWVNEVGQGDSTASGGRKPINLMFNPKKYYIIGVDIGGTNVSVGMTDLNGEILSYDEFPTPQNTTDELFEKLQSTVEQMIKKKSIPQFKIFGMGVGVPGITNVQDGFVYDAPALGWQNYPVKKELEKYFDFPFYIDNDVNVGVLGEHWKGKGKDKKNIIYIAIGTGIGSGIIINNELYRGTNYSAGEMGHMVTDRLHAKDFQPTYSGYGFLESIAGGSAIGQMMTERINKKVHAKEVFNMYQEGSGDAKEVVNFAIENLALGIANYISLLNPEIIILGGGVSGAYPIIKNQINDILKRYTPQSCELAQTAFGKEAGVVGAAALFLKEHDSILNI</sequence>
<comment type="function">
    <text evidence="1">Transcriptional repressor of xylose-utilizing enzymes.</text>
</comment>
<keyword evidence="3" id="KW-0859">Xylose metabolism</keyword>
<dbReference type="Gene3D" id="1.10.10.10">
    <property type="entry name" value="Winged helix-like DNA-binding domain superfamily/Winged helix DNA-binding domain"/>
    <property type="match status" value="1"/>
</dbReference>
<dbReference type="SUPFAM" id="SSF53067">
    <property type="entry name" value="Actin-like ATPase domain"/>
    <property type="match status" value="1"/>
</dbReference>
<gene>
    <name evidence="4" type="ORF">CQU01_11000</name>
</gene>
<proteinExistence type="inferred from homology"/>
<name>A0A511V0K4_9BACI</name>
<dbReference type="OrthoDB" id="9796533at2"/>
<keyword evidence="5" id="KW-1185">Reference proteome</keyword>
<keyword evidence="3" id="KW-0119">Carbohydrate metabolism</keyword>
<evidence type="ECO:0000256" key="2">
    <source>
        <dbReference type="ARBA" id="ARBA00006479"/>
    </source>
</evidence>
<dbReference type="Proteomes" id="UP000321491">
    <property type="component" value="Unassembled WGS sequence"/>
</dbReference>
<dbReference type="PANTHER" id="PTHR18964">
    <property type="entry name" value="ROK (REPRESSOR, ORF, KINASE) FAMILY"/>
    <property type="match status" value="1"/>
</dbReference>
<dbReference type="AlphaFoldDB" id="A0A511V0K4"/>
<dbReference type="RefSeq" id="WP_146936537.1">
    <property type="nucleotide sequence ID" value="NZ_BJXW01000011.1"/>
</dbReference>
<dbReference type="InterPro" id="IPR036390">
    <property type="entry name" value="WH_DNA-bd_sf"/>
</dbReference>
<comment type="similarity">
    <text evidence="2">Belongs to the ROK (NagC/XylR) family.</text>
</comment>